<feature type="domain" description="HTH iclR-type" evidence="4">
    <location>
        <begin position="2"/>
        <end position="61"/>
    </location>
</feature>
<dbReference type="PROSITE" id="PS51078">
    <property type="entry name" value="ICLR_ED"/>
    <property type="match status" value="1"/>
</dbReference>
<name>A0A4P6U0I6_STRSO</name>
<evidence type="ECO:0000256" key="2">
    <source>
        <dbReference type="ARBA" id="ARBA00023125"/>
    </source>
</evidence>
<dbReference type="Pfam" id="PF01614">
    <property type="entry name" value="IclR_C"/>
    <property type="match status" value="1"/>
</dbReference>
<proteinExistence type="predicted"/>
<dbReference type="SUPFAM" id="SSF55781">
    <property type="entry name" value="GAF domain-like"/>
    <property type="match status" value="1"/>
</dbReference>
<evidence type="ECO:0000259" key="4">
    <source>
        <dbReference type="PROSITE" id="PS51077"/>
    </source>
</evidence>
<evidence type="ECO:0000313" key="7">
    <source>
        <dbReference type="Proteomes" id="UP000292547"/>
    </source>
</evidence>
<evidence type="ECO:0000256" key="3">
    <source>
        <dbReference type="ARBA" id="ARBA00023163"/>
    </source>
</evidence>
<dbReference type="GeneID" id="300102365"/>
<dbReference type="AlphaFoldDB" id="A0A4P6U0I6"/>
<dbReference type="InterPro" id="IPR029016">
    <property type="entry name" value="GAF-like_dom_sf"/>
</dbReference>
<organism evidence="6 7">
    <name type="scientific">Streptomyces seoulensis</name>
    <dbReference type="NCBI Taxonomy" id="73044"/>
    <lineage>
        <taxon>Bacteria</taxon>
        <taxon>Bacillati</taxon>
        <taxon>Actinomycetota</taxon>
        <taxon>Actinomycetes</taxon>
        <taxon>Kitasatosporales</taxon>
        <taxon>Streptomycetaceae</taxon>
        <taxon>Streptomyces</taxon>
    </lineage>
</organism>
<dbReference type="InterPro" id="IPR014757">
    <property type="entry name" value="Tscrpt_reg_IclR_C"/>
</dbReference>
<dbReference type="SUPFAM" id="SSF46785">
    <property type="entry name" value="Winged helix' DNA-binding domain"/>
    <property type="match status" value="1"/>
</dbReference>
<accession>A0A4P6U0I6</accession>
<sequence>MSQTVRRAIDILEFIARAPRTQTEVGEHLGVHRSTALRILESLTEGGLARRLPDGRYAVGHRLAGLAHLALEQFGIKEIAAGHLRALGEHCGHTVHLAALEGDQIVYVDKVDPVDGVRLYSQIGRPVTLHTAGVAKAILAHVPRATAESLLAACDFAPHTGTTITDPAAYRKTLDETRARGFAVDDGEYEDYVNCVAVPVRDSGGEVIAAVSVTALKAKADLTALERDVLPELITTAETISRELGWRP</sequence>
<keyword evidence="7" id="KW-1185">Reference proteome</keyword>
<dbReference type="Gene3D" id="1.10.10.10">
    <property type="entry name" value="Winged helix-like DNA-binding domain superfamily/Winged helix DNA-binding domain"/>
    <property type="match status" value="1"/>
</dbReference>
<dbReference type="Gene3D" id="3.30.450.40">
    <property type="match status" value="1"/>
</dbReference>
<dbReference type="CDD" id="cd00090">
    <property type="entry name" value="HTH_ARSR"/>
    <property type="match status" value="1"/>
</dbReference>
<dbReference type="Pfam" id="PF09339">
    <property type="entry name" value="HTH_IclR"/>
    <property type="match status" value="1"/>
</dbReference>
<keyword evidence="1" id="KW-0805">Transcription regulation</keyword>
<dbReference type="PANTHER" id="PTHR30136">
    <property type="entry name" value="HELIX-TURN-HELIX TRANSCRIPTIONAL REGULATOR, ICLR FAMILY"/>
    <property type="match status" value="1"/>
</dbReference>
<dbReference type="InterPro" id="IPR036388">
    <property type="entry name" value="WH-like_DNA-bd_sf"/>
</dbReference>
<dbReference type="InterPro" id="IPR005471">
    <property type="entry name" value="Tscrpt_reg_IclR_N"/>
</dbReference>
<feature type="domain" description="IclR-ED" evidence="5">
    <location>
        <begin position="62"/>
        <end position="246"/>
    </location>
</feature>
<evidence type="ECO:0000256" key="1">
    <source>
        <dbReference type="ARBA" id="ARBA00023015"/>
    </source>
</evidence>
<evidence type="ECO:0000259" key="5">
    <source>
        <dbReference type="PROSITE" id="PS51078"/>
    </source>
</evidence>
<dbReference type="PANTHER" id="PTHR30136:SF24">
    <property type="entry name" value="HTH-TYPE TRANSCRIPTIONAL REPRESSOR ALLR"/>
    <property type="match status" value="1"/>
</dbReference>
<dbReference type="Proteomes" id="UP000292547">
    <property type="component" value="Chromosome"/>
</dbReference>
<protein>
    <submittedName>
        <fullName evidence="6">IclR family transcriptional regulator</fullName>
    </submittedName>
</protein>
<dbReference type="OrthoDB" id="8479143at2"/>
<gene>
    <name evidence="6" type="ORF">D0Z67_25990</name>
</gene>
<dbReference type="RefSeq" id="WP_031181331.1">
    <property type="nucleotide sequence ID" value="NZ_CP032229.1"/>
</dbReference>
<dbReference type="KEGG" id="sseo:D0Z67_25990"/>
<dbReference type="STRING" id="73044.GCA_000725795_03111"/>
<keyword evidence="3" id="KW-0804">Transcription</keyword>
<evidence type="ECO:0000313" key="6">
    <source>
        <dbReference type="EMBL" id="QBJ93389.1"/>
    </source>
</evidence>
<dbReference type="GO" id="GO:0003677">
    <property type="term" value="F:DNA binding"/>
    <property type="evidence" value="ECO:0007669"/>
    <property type="project" value="UniProtKB-KW"/>
</dbReference>
<dbReference type="SMART" id="SM00346">
    <property type="entry name" value="HTH_ICLR"/>
    <property type="match status" value="1"/>
</dbReference>
<dbReference type="GO" id="GO:0003700">
    <property type="term" value="F:DNA-binding transcription factor activity"/>
    <property type="evidence" value="ECO:0007669"/>
    <property type="project" value="TreeGrafter"/>
</dbReference>
<reference evidence="6 7" key="1">
    <citation type="submission" date="2018-08" db="EMBL/GenBank/DDBJ databases">
        <title>The complete genome sequence of Streptomyces seoulensis, a pioneer strain for nickel superoxide dismutase discovery.</title>
        <authorList>
            <person name="Shin J."/>
            <person name="Lee J.-S."/>
            <person name="Lee E.-J."/>
            <person name="Youn H.-D."/>
        </authorList>
    </citation>
    <scope>NUCLEOTIDE SEQUENCE [LARGE SCALE GENOMIC DNA]</scope>
    <source>
        <strain evidence="6 7">KCTC 9819</strain>
    </source>
</reference>
<dbReference type="InterPro" id="IPR011991">
    <property type="entry name" value="ArsR-like_HTH"/>
</dbReference>
<dbReference type="InterPro" id="IPR050707">
    <property type="entry name" value="HTH_MetabolicPath_Reg"/>
</dbReference>
<keyword evidence="2" id="KW-0238">DNA-binding</keyword>
<dbReference type="EMBL" id="CP032229">
    <property type="protein sequence ID" value="QBJ93389.1"/>
    <property type="molecule type" value="Genomic_DNA"/>
</dbReference>
<dbReference type="GO" id="GO:0045892">
    <property type="term" value="P:negative regulation of DNA-templated transcription"/>
    <property type="evidence" value="ECO:0007669"/>
    <property type="project" value="TreeGrafter"/>
</dbReference>
<dbReference type="PROSITE" id="PS51077">
    <property type="entry name" value="HTH_ICLR"/>
    <property type="match status" value="1"/>
</dbReference>
<dbReference type="InterPro" id="IPR036390">
    <property type="entry name" value="WH_DNA-bd_sf"/>
</dbReference>